<proteinExistence type="predicted"/>
<keyword evidence="1" id="KW-0812">Transmembrane</keyword>
<dbReference type="AlphaFoldDB" id="A0A7Z0ILC8"/>
<evidence type="ECO:0000256" key="1">
    <source>
        <dbReference type="SAM" id="Phobius"/>
    </source>
</evidence>
<dbReference type="NCBIfam" id="NF041390">
    <property type="entry name" value="TadE_Rv3655c"/>
    <property type="match status" value="1"/>
</dbReference>
<name>A0A7Z0ILC8_9ACTN</name>
<protein>
    <recommendedName>
        <fullName evidence="4">Pilus assembly protein TadE</fullName>
    </recommendedName>
</protein>
<keyword evidence="1" id="KW-1133">Transmembrane helix</keyword>
<dbReference type="InterPro" id="IPR049790">
    <property type="entry name" value="Rv3655c/TadE"/>
</dbReference>
<evidence type="ECO:0000313" key="3">
    <source>
        <dbReference type="Proteomes" id="UP000527616"/>
    </source>
</evidence>
<keyword evidence="1" id="KW-0472">Membrane</keyword>
<evidence type="ECO:0000313" key="2">
    <source>
        <dbReference type="EMBL" id="NYI71392.1"/>
    </source>
</evidence>
<sequence>MVTAEIALGTLAVILVAVAIAWLIGGLTQQVRCADVASEVARQEARGDRAAADRARGRAPRGASVETVREGGQVVTTVRLDYRPLEAAPAVSLRARSVVLLEPGE</sequence>
<reference evidence="2 3" key="1">
    <citation type="submission" date="2020-07" db="EMBL/GenBank/DDBJ databases">
        <title>Sequencing the genomes of 1000 actinobacteria strains.</title>
        <authorList>
            <person name="Klenk H.-P."/>
        </authorList>
    </citation>
    <scope>NUCLEOTIDE SEQUENCE [LARGE SCALE GENOMIC DNA]</scope>
    <source>
        <strain evidence="2 3">DSM 103164</strain>
    </source>
</reference>
<gene>
    <name evidence="2" type="ORF">GGQ54_001952</name>
</gene>
<accession>A0A7Z0ILC8</accession>
<dbReference type="Proteomes" id="UP000527616">
    <property type="component" value="Unassembled WGS sequence"/>
</dbReference>
<dbReference type="RefSeq" id="WP_179445220.1">
    <property type="nucleotide sequence ID" value="NZ_JACBZS010000001.1"/>
</dbReference>
<dbReference type="EMBL" id="JACBZS010000001">
    <property type="protein sequence ID" value="NYI71392.1"/>
    <property type="molecule type" value="Genomic_DNA"/>
</dbReference>
<evidence type="ECO:0008006" key="4">
    <source>
        <dbReference type="Google" id="ProtNLM"/>
    </source>
</evidence>
<feature type="transmembrane region" description="Helical" evidence="1">
    <location>
        <begin position="6"/>
        <end position="24"/>
    </location>
</feature>
<organism evidence="2 3">
    <name type="scientific">Naumannella cuiyingiana</name>
    <dbReference type="NCBI Taxonomy" id="1347891"/>
    <lineage>
        <taxon>Bacteria</taxon>
        <taxon>Bacillati</taxon>
        <taxon>Actinomycetota</taxon>
        <taxon>Actinomycetes</taxon>
        <taxon>Propionibacteriales</taxon>
        <taxon>Propionibacteriaceae</taxon>
        <taxon>Naumannella</taxon>
    </lineage>
</organism>
<comment type="caution">
    <text evidence="2">The sequence shown here is derived from an EMBL/GenBank/DDBJ whole genome shotgun (WGS) entry which is preliminary data.</text>
</comment>
<keyword evidence="3" id="KW-1185">Reference proteome</keyword>